<gene>
    <name evidence="1" type="ORF">Bca52824_033368</name>
</gene>
<name>A0A8X7SE70_BRACI</name>
<evidence type="ECO:0000313" key="1">
    <source>
        <dbReference type="EMBL" id="KAG2304717.1"/>
    </source>
</evidence>
<organism evidence="1 2">
    <name type="scientific">Brassica carinata</name>
    <name type="common">Ethiopian mustard</name>
    <name type="synonym">Abyssinian cabbage</name>
    <dbReference type="NCBI Taxonomy" id="52824"/>
    <lineage>
        <taxon>Eukaryota</taxon>
        <taxon>Viridiplantae</taxon>
        <taxon>Streptophyta</taxon>
        <taxon>Embryophyta</taxon>
        <taxon>Tracheophyta</taxon>
        <taxon>Spermatophyta</taxon>
        <taxon>Magnoliopsida</taxon>
        <taxon>eudicotyledons</taxon>
        <taxon>Gunneridae</taxon>
        <taxon>Pentapetalae</taxon>
        <taxon>rosids</taxon>
        <taxon>malvids</taxon>
        <taxon>Brassicales</taxon>
        <taxon>Brassicaceae</taxon>
        <taxon>Brassiceae</taxon>
        <taxon>Brassica</taxon>
    </lineage>
</organism>
<sequence length="160" mass="17808">MKLLVIPLAYSNKDVVVLSLVASSSRHCGNHASHFYGVLADKENARNMENYLAIWSHNKELSGRSDPRSPSPAYSNGDVVVFSVTLQHLDLSFNNFSGDFSRLCLCSNLTFFSLTTRTRRFSETVLASLLVNNLLNDSKKLVEFQRFTGISLDSSDNALL</sequence>
<comment type="caution">
    <text evidence="1">The sequence shown here is derived from an EMBL/GenBank/DDBJ whole genome shotgun (WGS) entry which is preliminary data.</text>
</comment>
<keyword evidence="2" id="KW-1185">Reference proteome</keyword>
<evidence type="ECO:0000313" key="2">
    <source>
        <dbReference type="Proteomes" id="UP000886595"/>
    </source>
</evidence>
<dbReference type="Proteomes" id="UP000886595">
    <property type="component" value="Unassembled WGS sequence"/>
</dbReference>
<protein>
    <submittedName>
        <fullName evidence="1">Uncharacterized protein</fullName>
    </submittedName>
</protein>
<proteinExistence type="predicted"/>
<dbReference type="EMBL" id="JAAMPC010000007">
    <property type="protein sequence ID" value="KAG2304717.1"/>
    <property type="molecule type" value="Genomic_DNA"/>
</dbReference>
<reference evidence="1 2" key="1">
    <citation type="submission" date="2020-02" db="EMBL/GenBank/DDBJ databases">
        <authorList>
            <person name="Ma Q."/>
            <person name="Huang Y."/>
            <person name="Song X."/>
            <person name="Pei D."/>
        </authorList>
    </citation>
    <scope>NUCLEOTIDE SEQUENCE [LARGE SCALE GENOMIC DNA]</scope>
    <source>
        <strain evidence="1">Sxm20200214</strain>
        <tissue evidence="1">Leaf</tissue>
    </source>
</reference>
<dbReference type="AlphaFoldDB" id="A0A8X7SE70"/>
<accession>A0A8X7SE70</accession>